<dbReference type="Pfam" id="PF19459">
    <property type="entry name" value="DUF5996"/>
    <property type="match status" value="1"/>
</dbReference>
<dbReference type="InterPro" id="IPR046038">
    <property type="entry name" value="DUF5996"/>
</dbReference>
<dbReference type="Proteomes" id="UP000612956">
    <property type="component" value="Unassembled WGS sequence"/>
</dbReference>
<accession>A0A917QDF9</accession>
<dbReference type="AlphaFoldDB" id="A0A917QDF9"/>
<proteinExistence type="predicted"/>
<gene>
    <name evidence="1" type="ORF">GCM10011591_15850</name>
</gene>
<evidence type="ECO:0000313" key="2">
    <source>
        <dbReference type="Proteomes" id="UP000612956"/>
    </source>
</evidence>
<dbReference type="EMBL" id="BMMW01000001">
    <property type="protein sequence ID" value="GGK45047.1"/>
    <property type="molecule type" value="Genomic_DNA"/>
</dbReference>
<keyword evidence="2" id="KW-1185">Reference proteome</keyword>
<name>A0A917QDF9_9NOCA</name>
<evidence type="ECO:0000313" key="1">
    <source>
        <dbReference type="EMBL" id="GGK45047.1"/>
    </source>
</evidence>
<organism evidence="1 2">
    <name type="scientific">Nocardia camponoti</name>
    <dbReference type="NCBI Taxonomy" id="1616106"/>
    <lineage>
        <taxon>Bacteria</taxon>
        <taxon>Bacillati</taxon>
        <taxon>Actinomycetota</taxon>
        <taxon>Actinomycetes</taxon>
        <taxon>Mycobacteriales</taxon>
        <taxon>Nocardiaceae</taxon>
        <taxon>Nocardia</taxon>
    </lineage>
</organism>
<reference evidence="1" key="1">
    <citation type="journal article" date="2014" name="Int. J. Syst. Evol. Microbiol.">
        <title>Complete genome sequence of Corynebacterium casei LMG S-19264T (=DSM 44701T), isolated from a smear-ripened cheese.</title>
        <authorList>
            <consortium name="US DOE Joint Genome Institute (JGI-PGF)"/>
            <person name="Walter F."/>
            <person name="Albersmeier A."/>
            <person name="Kalinowski J."/>
            <person name="Ruckert C."/>
        </authorList>
    </citation>
    <scope>NUCLEOTIDE SEQUENCE</scope>
    <source>
        <strain evidence="1">CGMCC 4.7278</strain>
    </source>
</reference>
<sequence length="320" mass="35672">MSDRLTPDDAVWPSLLVDSWTDTRETLHMMTQIVGKIQLGSTTLVNQWWNVAFEVSARGLRTNTMHSAGRAFDAEFDFIASELVFRTSDGGLQKVELKPRSIADFYGAVQDALGQIEVYVDIQAAPNEVENPIPFAQDTTHKAYDADAVNIFWKQLINANRVLEYWRAGFGGKSSDPQLWWGGLDLATTRFSGRPAPLHPKGAPHCPDWVNIEAYDRECMSGGFWPGGSGEGVFYAYAYPEPKGYSDQAAGAGHWDKDLGEFVLPYEKVATSPDPDRTVLDFLEATYLSAAKLADWDTKLLDLNPRRLSKQITSADRTRI</sequence>
<reference evidence="1" key="2">
    <citation type="submission" date="2020-09" db="EMBL/GenBank/DDBJ databases">
        <authorList>
            <person name="Sun Q."/>
            <person name="Zhou Y."/>
        </authorList>
    </citation>
    <scope>NUCLEOTIDE SEQUENCE</scope>
    <source>
        <strain evidence="1">CGMCC 4.7278</strain>
    </source>
</reference>
<comment type="caution">
    <text evidence="1">The sequence shown here is derived from an EMBL/GenBank/DDBJ whole genome shotgun (WGS) entry which is preliminary data.</text>
</comment>
<dbReference type="RefSeq" id="WP_188828084.1">
    <property type="nucleotide sequence ID" value="NZ_BMMW01000001.1"/>
</dbReference>
<protein>
    <submittedName>
        <fullName evidence="1">Uncharacterized protein</fullName>
    </submittedName>
</protein>